<comment type="caution">
    <text evidence="2">The sequence shown here is derived from an EMBL/GenBank/DDBJ whole genome shotgun (WGS) entry which is preliminary data.</text>
</comment>
<evidence type="ECO:0000313" key="3">
    <source>
        <dbReference type="Proteomes" id="UP000231912"/>
    </source>
</evidence>
<feature type="transmembrane region" description="Helical" evidence="1">
    <location>
        <begin position="105"/>
        <end position="125"/>
    </location>
</feature>
<proteinExistence type="predicted"/>
<keyword evidence="1" id="KW-1133">Transmembrane helix</keyword>
<evidence type="ECO:0000256" key="1">
    <source>
        <dbReference type="SAM" id="Phobius"/>
    </source>
</evidence>
<feature type="transmembrane region" description="Helical" evidence="1">
    <location>
        <begin position="73"/>
        <end position="93"/>
    </location>
</feature>
<feature type="transmembrane region" description="Helical" evidence="1">
    <location>
        <begin position="131"/>
        <end position="151"/>
    </location>
</feature>
<dbReference type="EMBL" id="NPDT01000001">
    <property type="protein sequence ID" value="PJZ67381.1"/>
    <property type="molecule type" value="Genomic_DNA"/>
</dbReference>
<dbReference type="Proteomes" id="UP000231912">
    <property type="component" value="Unassembled WGS sequence"/>
</dbReference>
<dbReference type="RefSeq" id="WP_100757881.1">
    <property type="nucleotide sequence ID" value="NZ_NPDT01000001.1"/>
</dbReference>
<keyword evidence="1" id="KW-0812">Transmembrane</keyword>
<feature type="transmembrane region" description="Helical" evidence="1">
    <location>
        <begin position="158"/>
        <end position="175"/>
    </location>
</feature>
<reference evidence="2 3" key="1">
    <citation type="submission" date="2017-07" db="EMBL/GenBank/DDBJ databases">
        <title>Leptospira spp. isolated from tropical soils.</title>
        <authorList>
            <person name="Thibeaux R."/>
            <person name="Iraola G."/>
            <person name="Ferres I."/>
            <person name="Bierque E."/>
            <person name="Girault D."/>
            <person name="Soupe-Gilbert M.-E."/>
            <person name="Picardeau M."/>
            <person name="Goarant C."/>
        </authorList>
    </citation>
    <scope>NUCLEOTIDE SEQUENCE [LARGE SCALE GENOMIC DNA]</scope>
    <source>
        <strain evidence="2 3">FH2-C-A2</strain>
    </source>
</reference>
<feature type="transmembrane region" description="Helical" evidence="1">
    <location>
        <begin position="181"/>
        <end position="203"/>
    </location>
</feature>
<sequence>MKRSIVRFLNQFYLENAAGYFAGATALVTSYSLLINPSFGILTPATIAEGKWWSVALYAFRFLSPSETAGNGFWVWFSLGIHSYVLLVVGRLLENLLESPRFNLYLWSAIFHVTIGGVLSVYYPLFVETRSIYICMIIGIAILIPESEIFIIPIKMKWIGAVVAVYIVGSAYGQARLTGSYLPLLGLYFSYANLILFFGKGLFDSLARKKRETAWVAKQREVFAIHKCYICGATEVTDPQAEFRYCVDCEDQEYCDKHLHNHTHIRSKNV</sequence>
<name>A0A2M9ZG32_9LEPT</name>
<dbReference type="AlphaFoldDB" id="A0A2M9ZG32"/>
<organism evidence="2 3">
    <name type="scientific">Leptospira wolffii</name>
    <dbReference type="NCBI Taxonomy" id="409998"/>
    <lineage>
        <taxon>Bacteria</taxon>
        <taxon>Pseudomonadati</taxon>
        <taxon>Spirochaetota</taxon>
        <taxon>Spirochaetia</taxon>
        <taxon>Leptospirales</taxon>
        <taxon>Leptospiraceae</taxon>
        <taxon>Leptospira</taxon>
    </lineage>
</organism>
<evidence type="ECO:0008006" key="4">
    <source>
        <dbReference type="Google" id="ProtNLM"/>
    </source>
</evidence>
<feature type="transmembrane region" description="Helical" evidence="1">
    <location>
        <begin position="12"/>
        <end position="34"/>
    </location>
</feature>
<protein>
    <recommendedName>
        <fullName evidence="4">Rhomboid family intramembrane serine protease</fullName>
    </recommendedName>
</protein>
<accession>A0A2M9ZG32</accession>
<gene>
    <name evidence="2" type="ORF">CH371_04935</name>
</gene>
<keyword evidence="1" id="KW-0472">Membrane</keyword>
<evidence type="ECO:0000313" key="2">
    <source>
        <dbReference type="EMBL" id="PJZ67381.1"/>
    </source>
</evidence>